<proteinExistence type="predicted"/>
<gene>
    <name evidence="1" type="ORF">K458DRAFT_423579</name>
</gene>
<dbReference type="AlphaFoldDB" id="A0A6G1IIT1"/>
<reference evidence="1" key="1">
    <citation type="journal article" date="2020" name="Stud. Mycol.">
        <title>101 Dothideomycetes genomes: a test case for predicting lifestyles and emergence of pathogens.</title>
        <authorList>
            <person name="Haridas S."/>
            <person name="Albert R."/>
            <person name="Binder M."/>
            <person name="Bloem J."/>
            <person name="Labutti K."/>
            <person name="Salamov A."/>
            <person name="Andreopoulos B."/>
            <person name="Baker S."/>
            <person name="Barry K."/>
            <person name="Bills G."/>
            <person name="Bluhm B."/>
            <person name="Cannon C."/>
            <person name="Castanera R."/>
            <person name="Culley D."/>
            <person name="Daum C."/>
            <person name="Ezra D."/>
            <person name="Gonzalez J."/>
            <person name="Henrissat B."/>
            <person name="Kuo A."/>
            <person name="Liang C."/>
            <person name="Lipzen A."/>
            <person name="Lutzoni F."/>
            <person name="Magnuson J."/>
            <person name="Mondo S."/>
            <person name="Nolan M."/>
            <person name="Ohm R."/>
            <person name="Pangilinan J."/>
            <person name="Park H.-J."/>
            <person name="Ramirez L."/>
            <person name="Alfaro M."/>
            <person name="Sun H."/>
            <person name="Tritt A."/>
            <person name="Yoshinaga Y."/>
            <person name="Zwiers L.-H."/>
            <person name="Turgeon B."/>
            <person name="Goodwin S."/>
            <person name="Spatafora J."/>
            <person name="Crous P."/>
            <person name="Grigoriev I."/>
        </authorList>
    </citation>
    <scope>NUCLEOTIDE SEQUENCE</scope>
    <source>
        <strain evidence="1">CBS 122367</strain>
    </source>
</reference>
<evidence type="ECO:0000313" key="2">
    <source>
        <dbReference type="Proteomes" id="UP000799291"/>
    </source>
</evidence>
<organism evidence="1 2">
    <name type="scientific">Lentithecium fluviatile CBS 122367</name>
    <dbReference type="NCBI Taxonomy" id="1168545"/>
    <lineage>
        <taxon>Eukaryota</taxon>
        <taxon>Fungi</taxon>
        <taxon>Dikarya</taxon>
        <taxon>Ascomycota</taxon>
        <taxon>Pezizomycotina</taxon>
        <taxon>Dothideomycetes</taxon>
        <taxon>Pleosporomycetidae</taxon>
        <taxon>Pleosporales</taxon>
        <taxon>Massarineae</taxon>
        <taxon>Lentitheciaceae</taxon>
        <taxon>Lentithecium</taxon>
    </lineage>
</organism>
<protein>
    <submittedName>
        <fullName evidence="1">Uncharacterized protein</fullName>
    </submittedName>
</protein>
<evidence type="ECO:0000313" key="1">
    <source>
        <dbReference type="EMBL" id="KAF2677890.1"/>
    </source>
</evidence>
<accession>A0A6G1IIT1</accession>
<dbReference type="Proteomes" id="UP000799291">
    <property type="component" value="Unassembled WGS sequence"/>
</dbReference>
<name>A0A6G1IIT1_9PLEO</name>
<dbReference type="EMBL" id="MU005617">
    <property type="protein sequence ID" value="KAF2677890.1"/>
    <property type="molecule type" value="Genomic_DNA"/>
</dbReference>
<sequence length="95" mass="10736">MAPLTFNCLSSLYLMRTLSPGSVAFASSLRHLKERDLSTLGSAKACLGPVPEQTSVYALPYKKRYCQQTLSKYCTSALARRRFKRQLKYPTLQRA</sequence>
<keyword evidence="2" id="KW-1185">Reference proteome</keyword>